<feature type="transmembrane region" description="Helical" evidence="1">
    <location>
        <begin position="46"/>
        <end position="65"/>
    </location>
</feature>
<keyword evidence="1" id="KW-0472">Membrane</keyword>
<evidence type="ECO:0000256" key="1">
    <source>
        <dbReference type="SAM" id="Phobius"/>
    </source>
</evidence>
<feature type="signal peptide" evidence="2">
    <location>
        <begin position="1"/>
        <end position="17"/>
    </location>
</feature>
<feature type="chain" id="PRO_5012782085" evidence="2">
    <location>
        <begin position="18"/>
        <end position="131"/>
    </location>
</feature>
<reference evidence="3 4" key="1">
    <citation type="submission" date="2015-12" db="EMBL/GenBank/DDBJ databases">
        <title>The genome of Folsomia candida.</title>
        <authorList>
            <person name="Faddeeva A."/>
            <person name="Derks M.F."/>
            <person name="Anvar Y."/>
            <person name="Smit S."/>
            <person name="Van Straalen N."/>
            <person name="Roelofs D."/>
        </authorList>
    </citation>
    <scope>NUCLEOTIDE SEQUENCE [LARGE SCALE GENOMIC DNA]</scope>
    <source>
        <strain evidence="3 4">VU population</strain>
        <tissue evidence="3">Whole body</tissue>
    </source>
</reference>
<keyword evidence="2" id="KW-0732">Signal</keyword>
<keyword evidence="1" id="KW-1133">Transmembrane helix</keyword>
<evidence type="ECO:0000313" key="3">
    <source>
        <dbReference type="EMBL" id="OXA63560.1"/>
    </source>
</evidence>
<organism evidence="3 4">
    <name type="scientific">Folsomia candida</name>
    <name type="common">Springtail</name>
    <dbReference type="NCBI Taxonomy" id="158441"/>
    <lineage>
        <taxon>Eukaryota</taxon>
        <taxon>Metazoa</taxon>
        <taxon>Ecdysozoa</taxon>
        <taxon>Arthropoda</taxon>
        <taxon>Hexapoda</taxon>
        <taxon>Collembola</taxon>
        <taxon>Entomobryomorpha</taxon>
        <taxon>Isotomoidea</taxon>
        <taxon>Isotomidae</taxon>
        <taxon>Proisotominae</taxon>
        <taxon>Folsomia</taxon>
    </lineage>
</organism>
<dbReference type="EMBL" id="LNIX01000001">
    <property type="protein sequence ID" value="OXA63560.1"/>
    <property type="molecule type" value="Genomic_DNA"/>
</dbReference>
<keyword evidence="4" id="KW-1185">Reference proteome</keyword>
<dbReference type="Proteomes" id="UP000198287">
    <property type="component" value="Unassembled WGS sequence"/>
</dbReference>
<name>A0A226F2J5_FOLCA</name>
<evidence type="ECO:0000313" key="4">
    <source>
        <dbReference type="Proteomes" id="UP000198287"/>
    </source>
</evidence>
<protein>
    <submittedName>
        <fullName evidence="3">Uncharacterized protein</fullName>
    </submittedName>
</protein>
<sequence>MMGAVGLLLPCMPPSIASTLFLECRDGWGDQDVEMWVRLINGFAQGYVWLSLAVVMITTISRILIYPSVMVELWIKMIEGQLDHYHFASHGLAAYRVAQVFQNLVDAVISKPLITILVFLTILSEITSLYV</sequence>
<evidence type="ECO:0000256" key="2">
    <source>
        <dbReference type="SAM" id="SignalP"/>
    </source>
</evidence>
<proteinExistence type="predicted"/>
<accession>A0A226F2J5</accession>
<comment type="caution">
    <text evidence="3">The sequence shown here is derived from an EMBL/GenBank/DDBJ whole genome shotgun (WGS) entry which is preliminary data.</text>
</comment>
<keyword evidence="1" id="KW-0812">Transmembrane</keyword>
<dbReference type="AlphaFoldDB" id="A0A226F2J5"/>
<gene>
    <name evidence="3" type="ORF">Fcan01_01457</name>
</gene>